<dbReference type="GO" id="GO:0045944">
    <property type="term" value="P:positive regulation of transcription by RNA polymerase II"/>
    <property type="evidence" value="ECO:0007669"/>
    <property type="project" value="UniProtKB-ARBA"/>
</dbReference>
<keyword evidence="1" id="KW-0479">Metal-binding</keyword>
<feature type="compositionally biased region" description="Low complexity" evidence="6">
    <location>
        <begin position="156"/>
        <end position="168"/>
    </location>
</feature>
<dbReference type="SMART" id="SM00355">
    <property type="entry name" value="ZnF_C2H2"/>
    <property type="match status" value="2"/>
</dbReference>
<evidence type="ECO:0000256" key="1">
    <source>
        <dbReference type="ARBA" id="ARBA00022723"/>
    </source>
</evidence>
<dbReference type="PROSITE" id="PS50157">
    <property type="entry name" value="ZINC_FINGER_C2H2_2"/>
    <property type="match status" value="2"/>
</dbReference>
<evidence type="ECO:0000313" key="9">
    <source>
        <dbReference type="Proteomes" id="UP000279236"/>
    </source>
</evidence>
<organism evidence="8 9">
    <name type="scientific">Apiotrichum porosum</name>
    <dbReference type="NCBI Taxonomy" id="105984"/>
    <lineage>
        <taxon>Eukaryota</taxon>
        <taxon>Fungi</taxon>
        <taxon>Dikarya</taxon>
        <taxon>Basidiomycota</taxon>
        <taxon>Agaricomycotina</taxon>
        <taxon>Tremellomycetes</taxon>
        <taxon>Trichosporonales</taxon>
        <taxon>Trichosporonaceae</taxon>
        <taxon>Apiotrichum</taxon>
    </lineage>
</organism>
<dbReference type="AlphaFoldDB" id="A0A427XGL1"/>
<feature type="compositionally biased region" description="Low complexity" evidence="6">
    <location>
        <begin position="306"/>
        <end position="331"/>
    </location>
</feature>
<keyword evidence="2" id="KW-0677">Repeat</keyword>
<evidence type="ECO:0000313" key="8">
    <source>
        <dbReference type="EMBL" id="RSH77893.1"/>
    </source>
</evidence>
<sequence>MSLLPAFDESVHSSTATWVTSTVPKFIADDFAPYDFPNTTGNQPMDNDFEALFNIKFPSPILPETAIFDSGIPGISSAPQAALESALAAATGASTMACAPALTDKANNALQLDMFDITPAHSPLAGSSSYASPAFQFSPTPGLTACPTVDSTPAPRSNSRCSSRSSFSLQNDTDKPVADTIIGPDGKVKKLHLCPYEECARHTRTFRSNADLQRHIRSHRGERPYACPAPGCDKAYGQQNKMVNHVKQQHPALTSLVEIGRSRRRAPAAAAAAATAAAVASGASSTASTPSSSAASTPARAAAVRTVSSPATARSVSASSSRAAPYAVPSSHAALSGTSTGLDQPTPRRVAGSTAGMKRSISDVLSKKAPLW</sequence>
<keyword evidence="3 5" id="KW-0863">Zinc-finger</keyword>
<evidence type="ECO:0000256" key="5">
    <source>
        <dbReference type="PROSITE-ProRule" id="PRU00042"/>
    </source>
</evidence>
<reference evidence="8 9" key="1">
    <citation type="submission" date="2018-11" db="EMBL/GenBank/DDBJ databases">
        <title>Genome sequence of Apiotrichum porosum DSM 27194.</title>
        <authorList>
            <person name="Aliyu H."/>
            <person name="Gorte O."/>
            <person name="Ochsenreither K."/>
        </authorList>
    </citation>
    <scope>NUCLEOTIDE SEQUENCE [LARGE SCALE GENOMIC DNA]</scope>
    <source>
        <strain evidence="8 9">DSM 27194</strain>
    </source>
</reference>
<keyword evidence="9" id="KW-1185">Reference proteome</keyword>
<accession>A0A427XGL1</accession>
<protein>
    <recommendedName>
        <fullName evidence="7">C2H2-type domain-containing protein</fullName>
    </recommendedName>
</protein>
<feature type="region of interest" description="Disordered" evidence="6">
    <location>
        <begin position="306"/>
        <end position="360"/>
    </location>
</feature>
<evidence type="ECO:0000256" key="2">
    <source>
        <dbReference type="ARBA" id="ARBA00022737"/>
    </source>
</evidence>
<dbReference type="GO" id="GO:0000981">
    <property type="term" value="F:DNA-binding transcription factor activity, RNA polymerase II-specific"/>
    <property type="evidence" value="ECO:0007669"/>
    <property type="project" value="TreeGrafter"/>
</dbReference>
<comment type="caution">
    <text evidence="8">The sequence shown here is derived from an EMBL/GenBank/DDBJ whole genome shotgun (WGS) entry which is preliminary data.</text>
</comment>
<evidence type="ECO:0000259" key="7">
    <source>
        <dbReference type="PROSITE" id="PS50157"/>
    </source>
</evidence>
<dbReference type="GeneID" id="39587507"/>
<feature type="region of interest" description="Disordered" evidence="6">
    <location>
        <begin position="149"/>
        <end position="181"/>
    </location>
</feature>
<gene>
    <name evidence="8" type="ORF">EHS24_002964</name>
</gene>
<evidence type="ECO:0000256" key="4">
    <source>
        <dbReference type="ARBA" id="ARBA00022833"/>
    </source>
</evidence>
<dbReference type="GO" id="GO:0000978">
    <property type="term" value="F:RNA polymerase II cis-regulatory region sequence-specific DNA binding"/>
    <property type="evidence" value="ECO:0007669"/>
    <property type="project" value="TreeGrafter"/>
</dbReference>
<dbReference type="Proteomes" id="UP000279236">
    <property type="component" value="Unassembled WGS sequence"/>
</dbReference>
<dbReference type="OrthoDB" id="8922241at2759"/>
<dbReference type="EMBL" id="RSCE01000014">
    <property type="protein sequence ID" value="RSH77893.1"/>
    <property type="molecule type" value="Genomic_DNA"/>
</dbReference>
<proteinExistence type="predicted"/>
<dbReference type="RefSeq" id="XP_028473040.1">
    <property type="nucleotide sequence ID" value="XM_028618673.1"/>
</dbReference>
<dbReference type="STRING" id="105984.A0A427XGL1"/>
<feature type="domain" description="C2H2-type" evidence="7">
    <location>
        <begin position="225"/>
        <end position="255"/>
    </location>
</feature>
<evidence type="ECO:0000256" key="6">
    <source>
        <dbReference type="SAM" id="MobiDB-lite"/>
    </source>
</evidence>
<dbReference type="InterPro" id="IPR050329">
    <property type="entry name" value="GLI_C2H2-zinc-finger"/>
</dbReference>
<dbReference type="GO" id="GO:0005634">
    <property type="term" value="C:nucleus"/>
    <property type="evidence" value="ECO:0007669"/>
    <property type="project" value="UniProtKB-ARBA"/>
</dbReference>
<dbReference type="Gene3D" id="3.30.160.60">
    <property type="entry name" value="Classic Zinc Finger"/>
    <property type="match status" value="2"/>
</dbReference>
<dbReference type="PANTHER" id="PTHR19818">
    <property type="entry name" value="ZINC FINGER PROTEIN ZIC AND GLI"/>
    <property type="match status" value="1"/>
</dbReference>
<dbReference type="PROSITE" id="PS00028">
    <property type="entry name" value="ZINC_FINGER_C2H2_1"/>
    <property type="match status" value="1"/>
</dbReference>
<name>A0A427XGL1_9TREE</name>
<dbReference type="SUPFAM" id="SSF57667">
    <property type="entry name" value="beta-beta-alpha zinc fingers"/>
    <property type="match status" value="1"/>
</dbReference>
<dbReference type="InterPro" id="IPR013087">
    <property type="entry name" value="Znf_C2H2_type"/>
</dbReference>
<dbReference type="PANTHER" id="PTHR19818:SF139">
    <property type="entry name" value="PAIR-RULE PROTEIN ODD-PAIRED"/>
    <property type="match status" value="1"/>
</dbReference>
<dbReference type="GO" id="GO:0008270">
    <property type="term" value="F:zinc ion binding"/>
    <property type="evidence" value="ECO:0007669"/>
    <property type="project" value="UniProtKB-KW"/>
</dbReference>
<dbReference type="InterPro" id="IPR036236">
    <property type="entry name" value="Znf_C2H2_sf"/>
</dbReference>
<keyword evidence="4" id="KW-0862">Zinc</keyword>
<evidence type="ECO:0000256" key="3">
    <source>
        <dbReference type="ARBA" id="ARBA00022771"/>
    </source>
</evidence>
<feature type="domain" description="C2H2-type" evidence="7">
    <location>
        <begin position="197"/>
        <end position="224"/>
    </location>
</feature>